<dbReference type="KEGG" id="dmm:dnm_017750"/>
<sequence length="38" mass="4544">MSYFAGEPVLMSFFIHRKFLLKNKLLYFTTRVKGLSMQ</sequence>
<accession>A0A975BI25</accession>
<reference evidence="1" key="1">
    <citation type="journal article" date="2021" name="Microb. Physiol.">
        <title>Proteogenomic Insights into the Physiology of Marine, Sulfate-Reducing, Filamentous Desulfonema limicola and Desulfonema magnum.</title>
        <authorList>
            <person name="Schnaars V."/>
            <person name="Wohlbrand L."/>
            <person name="Scheve S."/>
            <person name="Hinrichs C."/>
            <person name="Reinhardt R."/>
            <person name="Rabus R."/>
        </authorList>
    </citation>
    <scope>NUCLEOTIDE SEQUENCE</scope>
    <source>
        <strain evidence="1">4be13</strain>
    </source>
</reference>
<proteinExistence type="predicted"/>
<dbReference type="EMBL" id="CP061800">
    <property type="protein sequence ID" value="QTA85761.1"/>
    <property type="molecule type" value="Genomic_DNA"/>
</dbReference>
<organism evidence="1 2">
    <name type="scientific">Desulfonema magnum</name>
    <dbReference type="NCBI Taxonomy" id="45655"/>
    <lineage>
        <taxon>Bacteria</taxon>
        <taxon>Pseudomonadati</taxon>
        <taxon>Thermodesulfobacteriota</taxon>
        <taxon>Desulfobacteria</taxon>
        <taxon>Desulfobacterales</taxon>
        <taxon>Desulfococcaceae</taxon>
        <taxon>Desulfonema</taxon>
    </lineage>
</organism>
<dbReference type="AlphaFoldDB" id="A0A975BI25"/>
<evidence type="ECO:0000313" key="2">
    <source>
        <dbReference type="Proteomes" id="UP000663722"/>
    </source>
</evidence>
<dbReference type="Proteomes" id="UP000663722">
    <property type="component" value="Chromosome"/>
</dbReference>
<keyword evidence="2" id="KW-1185">Reference proteome</keyword>
<name>A0A975BI25_9BACT</name>
<gene>
    <name evidence="1" type="ORF">dnm_017750</name>
</gene>
<evidence type="ECO:0000313" key="1">
    <source>
        <dbReference type="EMBL" id="QTA85761.1"/>
    </source>
</evidence>
<protein>
    <submittedName>
        <fullName evidence="1">Uncharacterized protein</fullName>
    </submittedName>
</protein>